<protein>
    <submittedName>
        <fullName evidence="1">Protein of unassigned function</fullName>
    </submittedName>
</protein>
<evidence type="ECO:0000313" key="1">
    <source>
        <dbReference type="EMBL" id="AIQ93131.1"/>
    </source>
</evidence>
<dbReference type="AlphaFoldDB" id="A0A089NYT8"/>
<name>A0A089NYT8_9HYPH</name>
<dbReference type="KEGG" id="mor:MOC_5376"/>
<dbReference type="Proteomes" id="UP000029492">
    <property type="component" value="Chromosome"/>
</dbReference>
<evidence type="ECO:0000313" key="2">
    <source>
        <dbReference type="Proteomes" id="UP000029492"/>
    </source>
</evidence>
<dbReference type="EMBL" id="CP003811">
    <property type="protein sequence ID" value="AIQ93131.1"/>
    <property type="molecule type" value="Genomic_DNA"/>
</dbReference>
<sequence length="301" mass="33940">MESLAGDKILPLREHIARIYRTAVNLNGDKRTLNEDKTHWAQMEYNLFLAQSINSISSDTSFFDPESGRYCSGWSLLDSLASKSTDDLILANIRFMLLWTAFECLVKTWPNKLNISKDPKQNGGGALKQKEATTFKALMAKLDETLPMNLDLKRVRDEALAACRLVGDMDNGLASASMTKAGPRHKDTFSYCAELVRAFRNHVTHGNEIMPWPDNESVHAQRLDAVQQAVIDRHKHMSRILLMLMQTCLACELDESIVARAGFDDDYEEVHIPLRQFILKAHMVGCGTNLNLCYYDGPSVE</sequence>
<accession>A0A089NYT8</accession>
<keyword evidence="2" id="KW-1185">Reference proteome</keyword>
<dbReference type="HOGENOM" id="CLU_923796_0_0_5"/>
<gene>
    <name evidence="1" type="ORF">MOC_5376</name>
</gene>
<proteinExistence type="predicted"/>
<reference evidence="1 2" key="1">
    <citation type="journal article" date="2014" name="PLoS ONE">
        <title>Genome Information of Methylobacterium oryzae, a Plant-Probiotic Methylotroph in the Phyllosphere.</title>
        <authorList>
            <person name="Kwak M.J."/>
            <person name="Jeong H."/>
            <person name="Madhaiyan M."/>
            <person name="Lee Y."/>
            <person name="Sa T.M."/>
            <person name="Oh T.K."/>
            <person name="Kim J.F."/>
        </authorList>
    </citation>
    <scope>NUCLEOTIDE SEQUENCE [LARGE SCALE GENOMIC DNA]</scope>
    <source>
        <strain evidence="1 2">CBMB20</strain>
    </source>
</reference>
<dbReference type="RefSeq" id="WP_148311271.1">
    <property type="nucleotide sequence ID" value="NZ_CP003811.1"/>
</dbReference>
<organism evidence="1 2">
    <name type="scientific">Methylobacterium oryzae CBMB20</name>
    <dbReference type="NCBI Taxonomy" id="693986"/>
    <lineage>
        <taxon>Bacteria</taxon>
        <taxon>Pseudomonadati</taxon>
        <taxon>Pseudomonadota</taxon>
        <taxon>Alphaproteobacteria</taxon>
        <taxon>Hyphomicrobiales</taxon>
        <taxon>Methylobacteriaceae</taxon>
        <taxon>Methylobacterium</taxon>
    </lineage>
</organism>